<accession>A0AAD4LGB3</accession>
<dbReference type="InterPro" id="IPR032474">
    <property type="entry name" value="Argonaute_N"/>
</dbReference>
<dbReference type="GO" id="GO:0003723">
    <property type="term" value="F:RNA binding"/>
    <property type="evidence" value="ECO:0007669"/>
    <property type="project" value="InterPro"/>
</dbReference>
<dbReference type="SMART" id="SM00949">
    <property type="entry name" value="PAZ"/>
    <property type="match status" value="1"/>
</dbReference>
<feature type="region of interest" description="Disordered" evidence="2">
    <location>
        <begin position="1"/>
        <end position="48"/>
    </location>
</feature>
<dbReference type="Gene3D" id="3.30.420.10">
    <property type="entry name" value="Ribonuclease H-like superfamily/Ribonuclease H"/>
    <property type="match status" value="1"/>
</dbReference>
<name>A0AAD4LGB3_9AGAM</name>
<dbReference type="CDD" id="cd04657">
    <property type="entry name" value="Piwi_ago-like"/>
    <property type="match status" value="1"/>
</dbReference>
<evidence type="ECO:0000259" key="4">
    <source>
        <dbReference type="PROSITE" id="PS50822"/>
    </source>
</evidence>
<dbReference type="SMART" id="SM01163">
    <property type="entry name" value="DUF1785"/>
    <property type="match status" value="1"/>
</dbReference>
<dbReference type="InterPro" id="IPR032472">
    <property type="entry name" value="ArgoL2"/>
</dbReference>
<dbReference type="PROSITE" id="PS50822">
    <property type="entry name" value="PIWI"/>
    <property type="match status" value="1"/>
</dbReference>
<comment type="caution">
    <text evidence="5">The sequence shown here is derived from an EMBL/GenBank/DDBJ whole genome shotgun (WGS) entry which is preliminary data.</text>
</comment>
<dbReference type="Gene3D" id="2.170.260.10">
    <property type="entry name" value="paz domain"/>
    <property type="match status" value="1"/>
</dbReference>
<dbReference type="SUPFAM" id="SSF53098">
    <property type="entry name" value="Ribonuclease H-like"/>
    <property type="match status" value="1"/>
</dbReference>
<dbReference type="Pfam" id="PF02171">
    <property type="entry name" value="Piwi"/>
    <property type="match status" value="1"/>
</dbReference>
<feature type="compositionally biased region" description="Polar residues" evidence="2">
    <location>
        <begin position="877"/>
        <end position="893"/>
    </location>
</feature>
<reference evidence="5" key="1">
    <citation type="submission" date="2022-01" db="EMBL/GenBank/DDBJ databases">
        <title>Comparative genomics reveals a dynamic genome evolution in the ectomycorrhizal milk-cap (Lactarius) mushrooms.</title>
        <authorList>
            <consortium name="DOE Joint Genome Institute"/>
            <person name="Lebreton A."/>
            <person name="Tang N."/>
            <person name="Kuo A."/>
            <person name="LaButti K."/>
            <person name="Drula E."/>
            <person name="Barry K."/>
            <person name="Clum A."/>
            <person name="Lipzen A."/>
            <person name="Mousain D."/>
            <person name="Ng V."/>
            <person name="Wang R."/>
            <person name="Wang X."/>
            <person name="Dai Y."/>
            <person name="Henrissat B."/>
            <person name="Grigoriev I.V."/>
            <person name="Guerin-Laguette A."/>
            <person name="Yu F."/>
            <person name="Martin F.M."/>
        </authorList>
    </citation>
    <scope>NUCLEOTIDE SEQUENCE</scope>
    <source>
        <strain evidence="5">QP</strain>
    </source>
</reference>
<feature type="domain" description="PAZ" evidence="3">
    <location>
        <begin position="281"/>
        <end position="385"/>
    </location>
</feature>
<evidence type="ECO:0000313" key="5">
    <source>
        <dbReference type="EMBL" id="KAH8986358.1"/>
    </source>
</evidence>
<dbReference type="InterPro" id="IPR003165">
    <property type="entry name" value="Piwi"/>
</dbReference>
<dbReference type="Pfam" id="PF02170">
    <property type="entry name" value="PAZ"/>
    <property type="match status" value="1"/>
</dbReference>
<dbReference type="InterPro" id="IPR014811">
    <property type="entry name" value="ArgoL1"/>
</dbReference>
<keyword evidence="6" id="KW-1185">Reference proteome</keyword>
<proteinExistence type="inferred from homology"/>
<dbReference type="SUPFAM" id="SSF101690">
    <property type="entry name" value="PAZ domain"/>
    <property type="match status" value="1"/>
</dbReference>
<comment type="similarity">
    <text evidence="1">Belongs to the argonaute family.</text>
</comment>
<protein>
    <submittedName>
        <fullName evidence="5">Piwi-domain-containing protein</fullName>
    </submittedName>
</protein>
<dbReference type="InterPro" id="IPR036397">
    <property type="entry name" value="RNaseH_sf"/>
</dbReference>
<evidence type="ECO:0000256" key="1">
    <source>
        <dbReference type="RuleBase" id="RU361178"/>
    </source>
</evidence>
<dbReference type="SMART" id="SM00950">
    <property type="entry name" value="Piwi"/>
    <property type="match status" value="1"/>
</dbReference>
<dbReference type="AlphaFoldDB" id="A0AAD4LGB3"/>
<dbReference type="Proteomes" id="UP001201163">
    <property type="component" value="Unassembled WGS sequence"/>
</dbReference>
<dbReference type="PANTHER" id="PTHR22891">
    <property type="entry name" value="EUKARYOTIC TRANSLATION INITIATION FACTOR 2C"/>
    <property type="match status" value="1"/>
</dbReference>
<feature type="domain" description="Piwi" evidence="4">
    <location>
        <begin position="570"/>
        <end position="863"/>
    </location>
</feature>
<evidence type="ECO:0000313" key="6">
    <source>
        <dbReference type="Proteomes" id="UP001201163"/>
    </source>
</evidence>
<organism evidence="5 6">
    <name type="scientific">Lactarius akahatsu</name>
    <dbReference type="NCBI Taxonomy" id="416441"/>
    <lineage>
        <taxon>Eukaryota</taxon>
        <taxon>Fungi</taxon>
        <taxon>Dikarya</taxon>
        <taxon>Basidiomycota</taxon>
        <taxon>Agaricomycotina</taxon>
        <taxon>Agaricomycetes</taxon>
        <taxon>Russulales</taxon>
        <taxon>Russulaceae</taxon>
        <taxon>Lactarius</taxon>
    </lineage>
</organism>
<dbReference type="InterPro" id="IPR003100">
    <property type="entry name" value="PAZ_dom"/>
</dbReference>
<evidence type="ECO:0000256" key="2">
    <source>
        <dbReference type="SAM" id="MobiDB-lite"/>
    </source>
</evidence>
<evidence type="ECO:0000259" key="3">
    <source>
        <dbReference type="PROSITE" id="PS50821"/>
    </source>
</evidence>
<dbReference type="InterPro" id="IPR036085">
    <property type="entry name" value="PAZ_dom_sf"/>
</dbReference>
<sequence length="931" mass="103379">MSQQRANVRGAYDAGGRGRRGNNTGRGRGRGQRGGFSSSVRGGRVVGGGAPSDAPLIYKADQPARVDARVDSADELIPRLRALGLTKEHPPRPGYGTIGRAIVVRANYFAMDLTRDTYYDYVVDISPVSHSRKPTAHVKSRVLTLFERSPKALPYIHKIAHDGAQRLVAAERLPQPLQGVVKYFDDEDSKPRQDADSYTVSVQFIGELPTAPLKRFQDGDVKNIDKAKEIDPLISALNLIMQRQAAQHGALMGFYSSVRPVHKQLMVNVNVCMAAFYEPGKLSDALHAFRSRSRGAIPQDFLAKVKVSTNYRGYKCVRAIFRISDVSAKKQKFSSKEYGRKVTVEEYFSKTYGIKLKEADTLPLIDIGNSGKPVYVPAELCTIERGEPFFGRLGRNETTSMLRYASRKPAMNAQLIVERGLPRLGYTPTTPVLDAFGVHVSGEMSVIPARELPPPKVTYATGSPRVEGGSWNLRDVKFHRGSKAPNWMVLVVRDGVKDLSFDGTNDPRLLTFLNAFANKCRNSGMDLALKPSSILETDDLSIIEDQRRRPAAVARISRAIERTTSFTPGIKRLCAVDFGVHSQCLWLKKALDERGREQYLANVALKLNTKLGGINHLLGKEAMSWLREKPTMLVGIDVTHPSPKSASGTPSIVGVVASIDNDFVQFPASLRLQKSKREVIRENVLRDMIVERLQAYRQRLKVLPERMIVFRDGVSESQYTEVLEQELSQIFQAFARVDPKNPKYHPVLSIVVCGKRHHARFFPTDSKYADRNGNTRPGTVVDKGITSVLDFDFYLQAHAGLQGSVKSTHYVVLYDESSLTANDVQQGVHTASYLYARATKAVSLVPPAYYADIVCERARYWIHEFLLANTQDDDDASSGTSTCKGVDSGTSASAGRRKLTREEAENHVFAAAERAWGNGLHVNLRDSMFYL</sequence>
<dbReference type="Pfam" id="PF16486">
    <property type="entry name" value="ArgoN"/>
    <property type="match status" value="1"/>
</dbReference>
<feature type="region of interest" description="Disordered" evidence="2">
    <location>
        <begin position="873"/>
        <end position="899"/>
    </location>
</feature>
<gene>
    <name evidence="5" type="ORF">EDB92DRAFT_1879948</name>
</gene>
<dbReference type="CDD" id="cd02846">
    <property type="entry name" value="PAZ_argonaute_like"/>
    <property type="match status" value="1"/>
</dbReference>
<dbReference type="Pfam" id="PF08699">
    <property type="entry name" value="ArgoL1"/>
    <property type="match status" value="1"/>
</dbReference>
<dbReference type="Gene3D" id="3.40.50.2300">
    <property type="match status" value="1"/>
</dbReference>
<dbReference type="EMBL" id="JAKELL010000055">
    <property type="protein sequence ID" value="KAH8986358.1"/>
    <property type="molecule type" value="Genomic_DNA"/>
</dbReference>
<dbReference type="PROSITE" id="PS50821">
    <property type="entry name" value="PAZ"/>
    <property type="match status" value="1"/>
</dbReference>
<dbReference type="InterPro" id="IPR045246">
    <property type="entry name" value="Piwi_ago-like"/>
</dbReference>
<dbReference type="Pfam" id="PF16488">
    <property type="entry name" value="ArgoL2"/>
    <property type="match status" value="1"/>
</dbReference>
<dbReference type="InterPro" id="IPR012337">
    <property type="entry name" value="RNaseH-like_sf"/>
</dbReference>